<organism evidence="2 3">
    <name type="scientific">Haemaphysalis longicornis</name>
    <name type="common">Bush tick</name>
    <dbReference type="NCBI Taxonomy" id="44386"/>
    <lineage>
        <taxon>Eukaryota</taxon>
        <taxon>Metazoa</taxon>
        <taxon>Ecdysozoa</taxon>
        <taxon>Arthropoda</taxon>
        <taxon>Chelicerata</taxon>
        <taxon>Arachnida</taxon>
        <taxon>Acari</taxon>
        <taxon>Parasitiformes</taxon>
        <taxon>Ixodida</taxon>
        <taxon>Ixodoidea</taxon>
        <taxon>Ixodidae</taxon>
        <taxon>Haemaphysalinae</taxon>
        <taxon>Haemaphysalis</taxon>
    </lineage>
</organism>
<feature type="region of interest" description="Disordered" evidence="1">
    <location>
        <begin position="1"/>
        <end position="85"/>
    </location>
</feature>
<protein>
    <submittedName>
        <fullName evidence="2">Uncharacterized protein</fullName>
    </submittedName>
</protein>
<evidence type="ECO:0000313" key="3">
    <source>
        <dbReference type="Proteomes" id="UP000821853"/>
    </source>
</evidence>
<feature type="compositionally biased region" description="Basic and acidic residues" evidence="1">
    <location>
        <begin position="1"/>
        <end position="12"/>
    </location>
</feature>
<evidence type="ECO:0000313" key="2">
    <source>
        <dbReference type="EMBL" id="KAH9371183.1"/>
    </source>
</evidence>
<name>A0A9J6G8F8_HAELO</name>
<feature type="compositionally biased region" description="Basic and acidic residues" evidence="1">
    <location>
        <begin position="51"/>
        <end position="72"/>
    </location>
</feature>
<dbReference type="Proteomes" id="UP000821853">
    <property type="component" value="Chromosome 3"/>
</dbReference>
<accession>A0A9J6G8F8</accession>
<dbReference type="VEuPathDB" id="VectorBase:HLOH_060779"/>
<evidence type="ECO:0000256" key="1">
    <source>
        <dbReference type="SAM" id="MobiDB-lite"/>
    </source>
</evidence>
<sequence length="129" mass="14371">MAEKSQIHDRGYHPITRAHNRTAAGTAERRKSSSPEAVKTARRGNGLTRMVKKERNKERGRESAESRSREQLHPPQPGVRALFSQGSLRRVTKHAFFSAVAQDAAHTHIQHLLFTRQGNTASAGAAQRK</sequence>
<comment type="caution">
    <text evidence="2">The sequence shown here is derived from an EMBL/GenBank/DDBJ whole genome shotgun (WGS) entry which is preliminary data.</text>
</comment>
<reference evidence="2 3" key="1">
    <citation type="journal article" date="2020" name="Cell">
        <title>Large-Scale Comparative Analyses of Tick Genomes Elucidate Their Genetic Diversity and Vector Capacities.</title>
        <authorList>
            <consortium name="Tick Genome and Microbiome Consortium (TIGMIC)"/>
            <person name="Jia N."/>
            <person name="Wang J."/>
            <person name="Shi W."/>
            <person name="Du L."/>
            <person name="Sun Y."/>
            <person name="Zhan W."/>
            <person name="Jiang J.F."/>
            <person name="Wang Q."/>
            <person name="Zhang B."/>
            <person name="Ji P."/>
            <person name="Bell-Sakyi L."/>
            <person name="Cui X.M."/>
            <person name="Yuan T.T."/>
            <person name="Jiang B.G."/>
            <person name="Yang W.F."/>
            <person name="Lam T.T."/>
            <person name="Chang Q.C."/>
            <person name="Ding S.J."/>
            <person name="Wang X.J."/>
            <person name="Zhu J.G."/>
            <person name="Ruan X.D."/>
            <person name="Zhao L."/>
            <person name="Wei J.T."/>
            <person name="Ye R.Z."/>
            <person name="Que T.C."/>
            <person name="Du C.H."/>
            <person name="Zhou Y.H."/>
            <person name="Cheng J.X."/>
            <person name="Dai P.F."/>
            <person name="Guo W.B."/>
            <person name="Han X.H."/>
            <person name="Huang E.J."/>
            <person name="Li L.F."/>
            <person name="Wei W."/>
            <person name="Gao Y.C."/>
            <person name="Liu J.Z."/>
            <person name="Shao H.Z."/>
            <person name="Wang X."/>
            <person name="Wang C.C."/>
            <person name="Yang T.C."/>
            <person name="Huo Q.B."/>
            <person name="Li W."/>
            <person name="Chen H.Y."/>
            <person name="Chen S.E."/>
            <person name="Zhou L.G."/>
            <person name="Ni X.B."/>
            <person name="Tian J.H."/>
            <person name="Sheng Y."/>
            <person name="Liu T."/>
            <person name="Pan Y.S."/>
            <person name="Xia L.Y."/>
            <person name="Li J."/>
            <person name="Zhao F."/>
            <person name="Cao W.C."/>
        </authorList>
    </citation>
    <scope>NUCLEOTIDE SEQUENCE [LARGE SCALE GENOMIC DNA]</scope>
    <source>
        <strain evidence="2">HaeL-2018</strain>
    </source>
</reference>
<gene>
    <name evidence="2" type="ORF">HPB48_005653</name>
</gene>
<dbReference type="EMBL" id="JABSTR010000005">
    <property type="protein sequence ID" value="KAH9371183.1"/>
    <property type="molecule type" value="Genomic_DNA"/>
</dbReference>
<dbReference type="AlphaFoldDB" id="A0A9J6G8F8"/>
<proteinExistence type="predicted"/>
<keyword evidence="3" id="KW-1185">Reference proteome</keyword>